<feature type="transmembrane region" description="Helical" evidence="9">
    <location>
        <begin position="131"/>
        <end position="153"/>
    </location>
</feature>
<dbReference type="Pfam" id="PF01384">
    <property type="entry name" value="PHO4"/>
    <property type="match status" value="2"/>
</dbReference>
<dbReference type="PANTHER" id="PTHR11101">
    <property type="entry name" value="PHOSPHATE TRANSPORTER"/>
    <property type="match status" value="1"/>
</dbReference>
<evidence type="ECO:0000256" key="7">
    <source>
        <dbReference type="ARBA" id="ARBA00022989"/>
    </source>
</evidence>
<sequence>MVSLLLVAGITVAAFVGFNIGGSSTGVAFGPAVGSGSVSKTGAAALMTVFAIFGGATAGTNVIKTMGGRIVPSDQFTLAASVAVLFFVGLALLVSNLFGVPASTSMTAVGAIAGLGVATGSIDWEVMGQIVTWWLVAPITAFWVCAVTGRYLYPHLEARFTLESPGDEPSLRERLGTALVVGIGCYMAYAAGASNVANAVGPLYGGRLLGDSFTPYVALAGVAIGIGAFTIARRTLDTVGNDLTDLPILAALIVEAVSATIIYLLSAAGIPASLAVSATMCIVGLGWGRATRTKKIADAAAEAVAGPPEADDSTVSVDAIADGDAGHRDSPEPGDVAKIGEEAPEEVTAADLFDPAATGRVVLLWILTPSLSAVASYLVFRYLPIV</sequence>
<feature type="transmembrane region" description="Helical" evidence="9">
    <location>
        <begin position="361"/>
        <end position="380"/>
    </location>
</feature>
<keyword evidence="7 9" id="KW-1133">Transmembrane helix</keyword>
<gene>
    <name evidence="10" type="ORF">ACFQMA_13995</name>
</gene>
<evidence type="ECO:0000256" key="9">
    <source>
        <dbReference type="RuleBase" id="RU363058"/>
    </source>
</evidence>
<dbReference type="PANTHER" id="PTHR11101:SF80">
    <property type="entry name" value="PHOSPHATE TRANSPORTER"/>
    <property type="match status" value="1"/>
</dbReference>
<feature type="transmembrane region" description="Helical" evidence="9">
    <location>
        <begin position="270"/>
        <end position="288"/>
    </location>
</feature>
<dbReference type="InterPro" id="IPR001204">
    <property type="entry name" value="Phos_transporter"/>
</dbReference>
<keyword evidence="5 9" id="KW-0592">Phosphate transport</keyword>
<evidence type="ECO:0000256" key="8">
    <source>
        <dbReference type="ARBA" id="ARBA00023136"/>
    </source>
</evidence>
<feature type="transmembrane region" description="Helical" evidence="9">
    <location>
        <begin position="44"/>
        <end position="63"/>
    </location>
</feature>
<evidence type="ECO:0000256" key="2">
    <source>
        <dbReference type="ARBA" id="ARBA00004141"/>
    </source>
</evidence>
<comment type="subcellular location">
    <subcellularLocation>
        <location evidence="2 9">Membrane</location>
        <topology evidence="2 9">Multi-pass membrane protein</topology>
    </subcellularLocation>
</comment>
<feature type="transmembrane region" description="Helical" evidence="9">
    <location>
        <begin position="75"/>
        <end position="98"/>
    </location>
</feature>
<proteinExistence type="inferred from homology"/>
<feature type="transmembrane region" description="Helical" evidence="9">
    <location>
        <begin position="244"/>
        <end position="264"/>
    </location>
</feature>
<name>A0ABD5Y113_9EURY</name>
<accession>A0ABD5Y113</accession>
<comment type="caution">
    <text evidence="10">The sequence shown here is derived from an EMBL/GenBank/DDBJ whole genome shotgun (WGS) entry which is preliminary data.</text>
</comment>
<dbReference type="AlphaFoldDB" id="A0ABD5Y113"/>
<evidence type="ECO:0000256" key="4">
    <source>
        <dbReference type="ARBA" id="ARBA00022448"/>
    </source>
</evidence>
<dbReference type="GeneID" id="78821238"/>
<dbReference type="EMBL" id="JBHTAS010000001">
    <property type="protein sequence ID" value="MFC7140932.1"/>
    <property type="molecule type" value="Genomic_DNA"/>
</dbReference>
<evidence type="ECO:0000256" key="1">
    <source>
        <dbReference type="ARBA" id="ARBA00001981"/>
    </source>
</evidence>
<organism evidence="10 11">
    <name type="scientific">Halosimplex aquaticum</name>
    <dbReference type="NCBI Taxonomy" id="3026162"/>
    <lineage>
        <taxon>Archaea</taxon>
        <taxon>Methanobacteriati</taxon>
        <taxon>Methanobacteriota</taxon>
        <taxon>Stenosarchaea group</taxon>
        <taxon>Halobacteria</taxon>
        <taxon>Halobacteriales</taxon>
        <taxon>Haloarculaceae</taxon>
        <taxon>Halosimplex</taxon>
    </lineage>
</organism>
<keyword evidence="4 9" id="KW-0813">Transport</keyword>
<evidence type="ECO:0000256" key="6">
    <source>
        <dbReference type="ARBA" id="ARBA00022692"/>
    </source>
</evidence>
<comment type="similarity">
    <text evidence="3 9">Belongs to the inorganic phosphate transporter (PiT) (TC 2.A.20) family.</text>
</comment>
<feature type="transmembrane region" description="Helical" evidence="9">
    <location>
        <begin position="213"/>
        <end position="232"/>
    </location>
</feature>
<evidence type="ECO:0000313" key="11">
    <source>
        <dbReference type="Proteomes" id="UP001596432"/>
    </source>
</evidence>
<dbReference type="Proteomes" id="UP001596432">
    <property type="component" value="Unassembled WGS sequence"/>
</dbReference>
<keyword evidence="8 9" id="KW-0472">Membrane</keyword>
<evidence type="ECO:0000256" key="5">
    <source>
        <dbReference type="ARBA" id="ARBA00022592"/>
    </source>
</evidence>
<evidence type="ECO:0000256" key="3">
    <source>
        <dbReference type="ARBA" id="ARBA00009916"/>
    </source>
</evidence>
<comment type="function">
    <text evidence="1">Potential transporter for phosphate.</text>
</comment>
<protein>
    <recommendedName>
        <fullName evidence="9">Phosphate transporter</fullName>
    </recommendedName>
</protein>
<keyword evidence="11" id="KW-1185">Reference proteome</keyword>
<evidence type="ECO:0000313" key="10">
    <source>
        <dbReference type="EMBL" id="MFC7140932.1"/>
    </source>
</evidence>
<feature type="transmembrane region" description="Helical" evidence="9">
    <location>
        <begin position="174"/>
        <end position="193"/>
    </location>
</feature>
<dbReference type="RefSeq" id="WP_274322019.1">
    <property type="nucleotide sequence ID" value="NZ_CP118158.1"/>
</dbReference>
<reference evidence="10 11" key="1">
    <citation type="journal article" date="2019" name="Int. J. Syst. Evol. Microbiol.">
        <title>The Global Catalogue of Microorganisms (GCM) 10K type strain sequencing project: providing services to taxonomists for standard genome sequencing and annotation.</title>
        <authorList>
            <consortium name="The Broad Institute Genomics Platform"/>
            <consortium name="The Broad Institute Genome Sequencing Center for Infectious Disease"/>
            <person name="Wu L."/>
            <person name="Ma J."/>
        </authorList>
    </citation>
    <scope>NUCLEOTIDE SEQUENCE [LARGE SCALE GENOMIC DNA]</scope>
    <source>
        <strain evidence="10 11">XZYJT29</strain>
    </source>
</reference>
<dbReference type="GO" id="GO:0006817">
    <property type="term" value="P:phosphate ion transport"/>
    <property type="evidence" value="ECO:0007669"/>
    <property type="project" value="UniProtKB-KW"/>
</dbReference>
<dbReference type="GO" id="GO:0016020">
    <property type="term" value="C:membrane"/>
    <property type="evidence" value="ECO:0007669"/>
    <property type="project" value="UniProtKB-SubCell"/>
</dbReference>
<keyword evidence="6 9" id="KW-0812">Transmembrane</keyword>